<dbReference type="HOGENOM" id="CLU_1098651_0_0_1"/>
<dbReference type="AlphaFoldDB" id="B0DUJ6"/>
<evidence type="ECO:0000313" key="2">
    <source>
        <dbReference type="Proteomes" id="UP000001194"/>
    </source>
</evidence>
<proteinExistence type="predicted"/>
<sequence>MISPLNVQPLQEWPVGERVMSAYEQTRVVGVSMNASSSFIIVNQAYLSALTILFPSSSFMKFFHNSIYVLTDFRRESLLTCPRILGEGTSSVDRKPSRNPLVWHLGTLSVAAYILVRGFLIYALQEGSETLIPNATCSFFPNPQRIFKQSRSRKRERPPGDRKYDSENWNKMNFRFLMRATRMQTFGGFPQHGIQTVHVPQHRWGLSAVNRSCSDNTSGAVVLIERMDSELCQGGVGIIIPDRGPILESFMVG</sequence>
<accession>B0DUJ6</accession>
<name>B0DUJ6_LACBS</name>
<evidence type="ECO:0000313" key="1">
    <source>
        <dbReference type="EMBL" id="EDR01753.1"/>
    </source>
</evidence>
<dbReference type="RefSeq" id="XP_001887566.1">
    <property type="nucleotide sequence ID" value="XM_001887531.1"/>
</dbReference>
<gene>
    <name evidence="1" type="ORF">LACBIDRAFT_333012</name>
</gene>
<dbReference type="Proteomes" id="UP000001194">
    <property type="component" value="Unassembled WGS sequence"/>
</dbReference>
<organism evidence="2">
    <name type="scientific">Laccaria bicolor (strain S238N-H82 / ATCC MYA-4686)</name>
    <name type="common">Bicoloured deceiver</name>
    <name type="synonym">Laccaria laccata var. bicolor</name>
    <dbReference type="NCBI Taxonomy" id="486041"/>
    <lineage>
        <taxon>Eukaryota</taxon>
        <taxon>Fungi</taxon>
        <taxon>Dikarya</taxon>
        <taxon>Basidiomycota</taxon>
        <taxon>Agaricomycotina</taxon>
        <taxon>Agaricomycetes</taxon>
        <taxon>Agaricomycetidae</taxon>
        <taxon>Agaricales</taxon>
        <taxon>Agaricineae</taxon>
        <taxon>Hydnangiaceae</taxon>
        <taxon>Laccaria</taxon>
    </lineage>
</organism>
<dbReference type="InParanoid" id="B0DUJ6"/>
<protein>
    <submittedName>
        <fullName evidence="1">Predicted protein</fullName>
    </submittedName>
</protein>
<dbReference type="KEGG" id="lbc:LACBIDRAFT_333012"/>
<dbReference type="EMBL" id="DS547136">
    <property type="protein sequence ID" value="EDR01753.1"/>
    <property type="molecule type" value="Genomic_DNA"/>
</dbReference>
<reference evidence="1 2" key="1">
    <citation type="journal article" date="2008" name="Nature">
        <title>The genome of Laccaria bicolor provides insights into mycorrhizal symbiosis.</title>
        <authorList>
            <person name="Martin F."/>
            <person name="Aerts A."/>
            <person name="Ahren D."/>
            <person name="Brun A."/>
            <person name="Danchin E.G.J."/>
            <person name="Duchaussoy F."/>
            <person name="Gibon J."/>
            <person name="Kohler A."/>
            <person name="Lindquist E."/>
            <person name="Pereda V."/>
            <person name="Salamov A."/>
            <person name="Shapiro H.J."/>
            <person name="Wuyts J."/>
            <person name="Blaudez D."/>
            <person name="Buee M."/>
            <person name="Brokstein P."/>
            <person name="Canbaeck B."/>
            <person name="Cohen D."/>
            <person name="Courty P.E."/>
            <person name="Coutinho P.M."/>
            <person name="Delaruelle C."/>
            <person name="Detter J.C."/>
            <person name="Deveau A."/>
            <person name="DiFazio S."/>
            <person name="Duplessis S."/>
            <person name="Fraissinet-Tachet L."/>
            <person name="Lucic E."/>
            <person name="Frey-Klett P."/>
            <person name="Fourrey C."/>
            <person name="Feussner I."/>
            <person name="Gay G."/>
            <person name="Grimwood J."/>
            <person name="Hoegger P.J."/>
            <person name="Jain P."/>
            <person name="Kilaru S."/>
            <person name="Labbe J."/>
            <person name="Lin Y.C."/>
            <person name="Legue V."/>
            <person name="Le Tacon F."/>
            <person name="Marmeisse R."/>
            <person name="Melayah D."/>
            <person name="Montanini B."/>
            <person name="Muratet M."/>
            <person name="Nehls U."/>
            <person name="Niculita-Hirzel H."/>
            <person name="Oudot-Le Secq M.P."/>
            <person name="Peter M."/>
            <person name="Quesneville H."/>
            <person name="Rajashekar B."/>
            <person name="Reich M."/>
            <person name="Rouhier N."/>
            <person name="Schmutz J."/>
            <person name="Yin T."/>
            <person name="Chalot M."/>
            <person name="Henrissat B."/>
            <person name="Kuees U."/>
            <person name="Lucas S."/>
            <person name="Van de Peer Y."/>
            <person name="Podila G.K."/>
            <person name="Polle A."/>
            <person name="Pukkila P.J."/>
            <person name="Richardson P.M."/>
            <person name="Rouze P."/>
            <person name="Sanders I.R."/>
            <person name="Stajich J.E."/>
            <person name="Tunlid A."/>
            <person name="Tuskan G."/>
            <person name="Grigoriev I.V."/>
        </authorList>
    </citation>
    <scope>NUCLEOTIDE SEQUENCE [LARGE SCALE GENOMIC DNA]</scope>
    <source>
        <strain evidence="2">S238N-H82 / ATCC MYA-4686</strain>
    </source>
</reference>
<keyword evidence="2" id="KW-1185">Reference proteome</keyword>
<dbReference type="GeneID" id="6083220"/>